<organism evidence="1 2">
    <name type="scientific">Paraburkholderia caballeronis</name>
    <dbReference type="NCBI Taxonomy" id="416943"/>
    <lineage>
        <taxon>Bacteria</taxon>
        <taxon>Pseudomonadati</taxon>
        <taxon>Pseudomonadota</taxon>
        <taxon>Betaproteobacteria</taxon>
        <taxon>Burkholderiales</taxon>
        <taxon>Burkholderiaceae</taxon>
        <taxon>Paraburkholderia</taxon>
    </lineage>
</organism>
<protein>
    <recommendedName>
        <fullName evidence="3">4'-phosphopantetheinyl transferase</fullName>
    </recommendedName>
</protein>
<dbReference type="Gene3D" id="3.90.470.20">
    <property type="entry name" value="4'-phosphopantetheinyl transferase domain"/>
    <property type="match status" value="1"/>
</dbReference>
<dbReference type="OrthoDB" id="8997880at2"/>
<dbReference type="RefSeq" id="WP_143040744.1">
    <property type="nucleotide sequence ID" value="NZ_FNSR01000003.1"/>
</dbReference>
<keyword evidence="2" id="KW-1185">Reference proteome</keyword>
<evidence type="ECO:0008006" key="3">
    <source>
        <dbReference type="Google" id="ProtNLM"/>
    </source>
</evidence>
<dbReference type="InterPro" id="IPR037143">
    <property type="entry name" value="4-PPantetheinyl_Trfase_dom_sf"/>
</dbReference>
<name>A0A1H7RU62_9BURK</name>
<gene>
    <name evidence="1" type="ORF">SAMN05192542_110165</name>
</gene>
<reference evidence="2" key="1">
    <citation type="submission" date="2016-10" db="EMBL/GenBank/DDBJ databases">
        <authorList>
            <person name="Varghese N."/>
            <person name="Submissions S."/>
        </authorList>
    </citation>
    <scope>NUCLEOTIDE SEQUENCE [LARGE SCALE GENOMIC DNA]</scope>
    <source>
        <strain evidence="2">LMG 26416</strain>
    </source>
</reference>
<proteinExistence type="predicted"/>
<dbReference type="EMBL" id="FOAJ01000010">
    <property type="protein sequence ID" value="SEL62967.1"/>
    <property type="molecule type" value="Genomic_DNA"/>
</dbReference>
<dbReference type="Proteomes" id="UP000199120">
    <property type="component" value="Unassembled WGS sequence"/>
</dbReference>
<dbReference type="AlphaFoldDB" id="A0A1H7RU62"/>
<dbReference type="GO" id="GO:0008897">
    <property type="term" value="F:holo-[acyl-carrier-protein] synthase activity"/>
    <property type="evidence" value="ECO:0007669"/>
    <property type="project" value="InterPro"/>
</dbReference>
<sequence>MKLNNPFAHRADTLPAAASTEPAPACEFVPRRLVCRPSHRLAPPQPGELMLWRFRSEWQGLSRDDAYARLSKAELMRVRSFPNRALSKRFAIGRAVLRGILSAITGVAPTGIELNDDAHGQPVLAAAPGAQAQPVEIAVTYAGVWILVGLSTARVGLAAHLPPVLKREPGPPTRAMASVIRVPARAPDASVQARHASLVNAAGPTTLDIDVHTLARNEPAFVIDVPPAERWQLIDLPMPGAIRAAAAVAHPVARVHAFGWLGGGGIDG</sequence>
<accession>A0A1H7RU62</accession>
<dbReference type="SUPFAM" id="SSF56214">
    <property type="entry name" value="4'-phosphopantetheinyl transferase"/>
    <property type="match status" value="1"/>
</dbReference>
<evidence type="ECO:0000313" key="2">
    <source>
        <dbReference type="Proteomes" id="UP000199120"/>
    </source>
</evidence>
<evidence type="ECO:0000313" key="1">
    <source>
        <dbReference type="EMBL" id="SEL62967.1"/>
    </source>
</evidence>
<dbReference type="GO" id="GO:0000287">
    <property type="term" value="F:magnesium ion binding"/>
    <property type="evidence" value="ECO:0007669"/>
    <property type="project" value="InterPro"/>
</dbReference>